<proteinExistence type="inferred from homology"/>
<name>A0AAF0IQ92_9BASI</name>
<evidence type="ECO:0000256" key="4">
    <source>
        <dbReference type="ARBA" id="ARBA00022692"/>
    </source>
</evidence>
<dbReference type="InterPro" id="IPR037730">
    <property type="entry name" value="IMP2"/>
</dbReference>
<sequence length="256" mass="28256">MLGVQARRSSVSSRNGTYRFFATQTPPPHAEEPPAPTLSRTFWHLVAWVPVALFVTGHVVSIASVKGTSMSPTFNPMDPLQALYPSKVPPTDIVLLNRLAPAMHSFKKGDIVTLYSPNDPNLLITKRILALGGDTVRLWVPRGVDLAPAPLQGEEHGVTSMAYTNIYHHALRALAHETEEHASGAWLTITIPANHAWVEGDASALQPREAHALRAEAKSRDSREFGPVPLGLLRSRVEWIIWPLNRFGRPGERPMR</sequence>
<evidence type="ECO:0000313" key="14">
    <source>
        <dbReference type="Proteomes" id="UP001216638"/>
    </source>
</evidence>
<keyword evidence="14" id="KW-1185">Reference proteome</keyword>
<keyword evidence="9" id="KW-0472">Membrane</keyword>
<evidence type="ECO:0000256" key="11">
    <source>
        <dbReference type="RuleBase" id="RU362041"/>
    </source>
</evidence>
<keyword evidence="3 11" id="KW-0645">Protease</keyword>
<feature type="active site" evidence="10">
    <location>
        <position position="69"/>
    </location>
</feature>
<feature type="active site" evidence="10">
    <location>
        <position position="126"/>
    </location>
</feature>
<keyword evidence="8 11" id="KW-0496">Mitochondrion</keyword>
<keyword evidence="4" id="KW-0812">Transmembrane</keyword>
<comment type="subcellular location">
    <subcellularLocation>
        <location evidence="1">Mitochondrion inner membrane</location>
        <topology evidence="1">Single-pass membrane protein</topology>
    </subcellularLocation>
</comment>
<dbReference type="InterPro" id="IPR000223">
    <property type="entry name" value="Pept_S26A_signal_pept_1"/>
</dbReference>
<evidence type="ECO:0000256" key="9">
    <source>
        <dbReference type="ARBA" id="ARBA00023136"/>
    </source>
</evidence>
<evidence type="ECO:0000256" key="5">
    <source>
        <dbReference type="ARBA" id="ARBA00022792"/>
    </source>
</evidence>
<evidence type="ECO:0000256" key="10">
    <source>
        <dbReference type="PIRSR" id="PIRSR600223-1"/>
    </source>
</evidence>
<dbReference type="InterPro" id="IPR036286">
    <property type="entry name" value="LexA/Signal_pep-like_sf"/>
</dbReference>
<evidence type="ECO:0000256" key="1">
    <source>
        <dbReference type="ARBA" id="ARBA00004434"/>
    </source>
</evidence>
<evidence type="ECO:0000259" key="12">
    <source>
        <dbReference type="Pfam" id="PF10502"/>
    </source>
</evidence>
<protein>
    <recommendedName>
        <fullName evidence="11">Mitochondrial inner membrane protease subunit</fullName>
        <ecNumber evidence="11">3.4.21.-</ecNumber>
    </recommendedName>
</protein>
<dbReference type="CDD" id="cd06530">
    <property type="entry name" value="S26_SPase_I"/>
    <property type="match status" value="1"/>
</dbReference>
<dbReference type="PRINTS" id="PR00727">
    <property type="entry name" value="LEADERPTASE"/>
</dbReference>
<dbReference type="InterPro" id="IPR019757">
    <property type="entry name" value="Pept_S26A_signal_pept_1_Lys-AS"/>
</dbReference>
<evidence type="ECO:0000256" key="2">
    <source>
        <dbReference type="ARBA" id="ARBA00007066"/>
    </source>
</evidence>
<dbReference type="GO" id="GO:0042720">
    <property type="term" value="C:mitochondrial inner membrane peptidase complex"/>
    <property type="evidence" value="ECO:0007669"/>
    <property type="project" value="InterPro"/>
</dbReference>
<gene>
    <name evidence="13" type="ORF">MBRA1_002489</name>
</gene>
<evidence type="ECO:0000256" key="8">
    <source>
        <dbReference type="ARBA" id="ARBA00023128"/>
    </source>
</evidence>
<organism evidence="13 14">
    <name type="scientific">Malassezia brasiliensis</name>
    <dbReference type="NCBI Taxonomy" id="1821822"/>
    <lineage>
        <taxon>Eukaryota</taxon>
        <taxon>Fungi</taxon>
        <taxon>Dikarya</taxon>
        <taxon>Basidiomycota</taxon>
        <taxon>Ustilaginomycotina</taxon>
        <taxon>Malasseziomycetes</taxon>
        <taxon>Malasseziales</taxon>
        <taxon>Malasseziaceae</taxon>
        <taxon>Malassezia</taxon>
    </lineage>
</organism>
<evidence type="ECO:0000256" key="6">
    <source>
        <dbReference type="ARBA" id="ARBA00022801"/>
    </source>
</evidence>
<dbReference type="PANTHER" id="PTHR46041:SF2">
    <property type="entry name" value="MITOCHONDRIAL INNER MEMBRANE PROTEASE SUBUNIT 2"/>
    <property type="match status" value="1"/>
</dbReference>
<dbReference type="GO" id="GO:0006465">
    <property type="term" value="P:signal peptide processing"/>
    <property type="evidence" value="ECO:0007669"/>
    <property type="project" value="InterPro"/>
</dbReference>
<dbReference type="InterPro" id="IPR019533">
    <property type="entry name" value="Peptidase_S26"/>
</dbReference>
<keyword evidence="6 11" id="KW-0378">Hydrolase</keyword>
<dbReference type="Proteomes" id="UP001216638">
    <property type="component" value="Chromosome 3"/>
</dbReference>
<accession>A0AAF0IQ92</accession>
<keyword evidence="5 11" id="KW-0999">Mitochondrion inner membrane</keyword>
<dbReference type="Pfam" id="PF10502">
    <property type="entry name" value="Peptidase_S26"/>
    <property type="match status" value="1"/>
</dbReference>
<evidence type="ECO:0000256" key="7">
    <source>
        <dbReference type="ARBA" id="ARBA00022989"/>
    </source>
</evidence>
<dbReference type="EC" id="3.4.21.-" evidence="11"/>
<evidence type="ECO:0000256" key="3">
    <source>
        <dbReference type="ARBA" id="ARBA00022670"/>
    </source>
</evidence>
<dbReference type="GO" id="GO:0004252">
    <property type="term" value="F:serine-type endopeptidase activity"/>
    <property type="evidence" value="ECO:0007669"/>
    <property type="project" value="InterPro"/>
</dbReference>
<feature type="domain" description="Peptidase S26" evidence="12">
    <location>
        <begin position="42"/>
        <end position="242"/>
    </location>
</feature>
<dbReference type="PANTHER" id="PTHR46041">
    <property type="entry name" value="MITOCHONDRIAL INNER MEMBRANE PROTEASE SUBUNIT 2"/>
    <property type="match status" value="1"/>
</dbReference>
<evidence type="ECO:0000313" key="13">
    <source>
        <dbReference type="EMBL" id="WFC95835.1"/>
    </source>
</evidence>
<dbReference type="NCBIfam" id="TIGR02227">
    <property type="entry name" value="sigpep_I_bact"/>
    <property type="match status" value="1"/>
</dbReference>
<dbReference type="SUPFAM" id="SSF51306">
    <property type="entry name" value="LexA/Signal peptidase"/>
    <property type="match status" value="1"/>
</dbReference>
<dbReference type="Gene3D" id="2.10.109.10">
    <property type="entry name" value="Umud Fragment, subunit A"/>
    <property type="match status" value="1"/>
</dbReference>
<dbReference type="GO" id="GO:0006627">
    <property type="term" value="P:protein processing involved in protein targeting to mitochondrion"/>
    <property type="evidence" value="ECO:0007669"/>
    <property type="project" value="InterPro"/>
</dbReference>
<dbReference type="PROSITE" id="PS00760">
    <property type="entry name" value="SPASE_I_2"/>
    <property type="match status" value="1"/>
</dbReference>
<dbReference type="AlphaFoldDB" id="A0AAF0IQ92"/>
<dbReference type="EMBL" id="CP119953">
    <property type="protein sequence ID" value="WFC95835.1"/>
    <property type="molecule type" value="Genomic_DNA"/>
</dbReference>
<reference evidence="13" key="1">
    <citation type="submission" date="2023-03" db="EMBL/GenBank/DDBJ databases">
        <title>Mating type loci evolution in Malassezia.</title>
        <authorList>
            <person name="Coelho M.A."/>
        </authorList>
    </citation>
    <scope>NUCLEOTIDE SEQUENCE</scope>
    <source>
        <strain evidence="13">CBS 14135</strain>
    </source>
</reference>
<comment type="similarity">
    <text evidence="2">Belongs to the peptidase S26 family. IMP2 subfamily.</text>
</comment>
<keyword evidence="7" id="KW-1133">Transmembrane helix</keyword>